<keyword evidence="3" id="KW-0804">Transcription</keyword>
<dbReference type="InterPro" id="IPR009057">
    <property type="entry name" value="Homeodomain-like_sf"/>
</dbReference>
<comment type="caution">
    <text evidence="5">The sequence shown here is derived from an EMBL/GenBank/DDBJ whole genome shotgun (WGS) entry which is preliminary data.</text>
</comment>
<name>A0A9D1JBG3_9FIRM</name>
<evidence type="ECO:0000256" key="3">
    <source>
        <dbReference type="ARBA" id="ARBA00023163"/>
    </source>
</evidence>
<dbReference type="PROSITE" id="PS01124">
    <property type="entry name" value="HTH_ARAC_FAMILY_2"/>
    <property type="match status" value="1"/>
</dbReference>
<dbReference type="GO" id="GO:0003700">
    <property type="term" value="F:DNA-binding transcription factor activity"/>
    <property type="evidence" value="ECO:0007669"/>
    <property type="project" value="InterPro"/>
</dbReference>
<evidence type="ECO:0000259" key="4">
    <source>
        <dbReference type="PROSITE" id="PS01124"/>
    </source>
</evidence>
<keyword evidence="2" id="KW-0238">DNA-binding</keyword>
<dbReference type="PANTHER" id="PTHR43280:SF2">
    <property type="entry name" value="HTH-TYPE TRANSCRIPTIONAL REGULATOR EXSA"/>
    <property type="match status" value="1"/>
</dbReference>
<dbReference type="InterPro" id="IPR018060">
    <property type="entry name" value="HTH_AraC"/>
</dbReference>
<feature type="non-terminal residue" evidence="5">
    <location>
        <position position="367"/>
    </location>
</feature>
<dbReference type="GO" id="GO:0043565">
    <property type="term" value="F:sequence-specific DNA binding"/>
    <property type="evidence" value="ECO:0007669"/>
    <property type="project" value="InterPro"/>
</dbReference>
<dbReference type="Pfam" id="PF00165">
    <property type="entry name" value="HTH_AraC"/>
    <property type="match status" value="1"/>
</dbReference>
<gene>
    <name evidence="5" type="ORF">IAA55_09620</name>
</gene>
<evidence type="ECO:0000256" key="2">
    <source>
        <dbReference type="ARBA" id="ARBA00023125"/>
    </source>
</evidence>
<keyword evidence="1" id="KW-0805">Transcription regulation</keyword>
<feature type="domain" description="HTH araC/xylS-type" evidence="4">
    <location>
        <begin position="300"/>
        <end position="367"/>
    </location>
</feature>
<organism evidence="5 6">
    <name type="scientific">Candidatus Pullilachnospira gallistercoris</name>
    <dbReference type="NCBI Taxonomy" id="2840911"/>
    <lineage>
        <taxon>Bacteria</taxon>
        <taxon>Bacillati</taxon>
        <taxon>Bacillota</taxon>
        <taxon>Clostridia</taxon>
        <taxon>Lachnospirales</taxon>
        <taxon>Lachnospiraceae</taxon>
        <taxon>Lachnospiraceae incertae sedis</taxon>
        <taxon>Candidatus Pullilachnospira</taxon>
    </lineage>
</organism>
<dbReference type="SUPFAM" id="SSF46689">
    <property type="entry name" value="Homeodomain-like"/>
    <property type="match status" value="1"/>
</dbReference>
<evidence type="ECO:0000313" key="6">
    <source>
        <dbReference type="Proteomes" id="UP000823912"/>
    </source>
</evidence>
<dbReference type="EMBL" id="DVHM01000160">
    <property type="protein sequence ID" value="HIR71525.1"/>
    <property type="molecule type" value="Genomic_DNA"/>
</dbReference>
<dbReference type="AlphaFoldDB" id="A0A9D1JBG3"/>
<proteinExistence type="predicted"/>
<dbReference type="Gene3D" id="1.10.10.60">
    <property type="entry name" value="Homeodomain-like"/>
    <property type="match status" value="1"/>
</dbReference>
<evidence type="ECO:0000313" key="5">
    <source>
        <dbReference type="EMBL" id="HIR71525.1"/>
    </source>
</evidence>
<reference evidence="5" key="1">
    <citation type="submission" date="2020-10" db="EMBL/GenBank/DDBJ databases">
        <authorList>
            <person name="Gilroy R."/>
        </authorList>
    </citation>
    <scope>NUCLEOTIDE SEQUENCE</scope>
    <source>
        <strain evidence="5">ChiSjej5B23-6657</strain>
    </source>
</reference>
<sequence length="367" mass="42435">MKTEKSKDNRLVFITELVWKNWQVLLYAFDREGKTLSFPSFCAEAEKAVLPSDVEMFWKESQGQEHPIVHIEKQGSIYGWVFREEDTIFFLGPLCSAPLSFAQERGFLHQRKIRRKDFPIREYTVLETFPMVSMVYLAVTGKVFDEMSWYDQAETWRSLERDEVQRRIPSEEEKDRTHLPYRTEQEWYRGIREGRNVSAILEMEGRGSDIMDHVGILAEGDALKQVEYTIAAQITLATRAAIDGGVSPVKAYGMSDLFFRKLAQCSQLAEIMRLAGTVQENFARAVREAQAEAERDVDVERCKDYIALHLTEKLSVTRMAEELQISYSYLASKFQKITGTSIKKYIVREKLRAVTNQLKYSDANIGE</sequence>
<dbReference type="PANTHER" id="PTHR43280">
    <property type="entry name" value="ARAC-FAMILY TRANSCRIPTIONAL REGULATOR"/>
    <property type="match status" value="1"/>
</dbReference>
<accession>A0A9D1JBG3</accession>
<reference evidence="5" key="2">
    <citation type="journal article" date="2021" name="PeerJ">
        <title>Extensive microbial diversity within the chicken gut microbiome revealed by metagenomics and culture.</title>
        <authorList>
            <person name="Gilroy R."/>
            <person name="Ravi A."/>
            <person name="Getino M."/>
            <person name="Pursley I."/>
            <person name="Horton D.L."/>
            <person name="Alikhan N.F."/>
            <person name="Baker D."/>
            <person name="Gharbi K."/>
            <person name="Hall N."/>
            <person name="Watson M."/>
            <person name="Adriaenssens E.M."/>
            <person name="Foster-Nyarko E."/>
            <person name="Jarju S."/>
            <person name="Secka A."/>
            <person name="Antonio M."/>
            <person name="Oren A."/>
            <person name="Chaudhuri R.R."/>
            <person name="La Ragione R."/>
            <person name="Hildebrand F."/>
            <person name="Pallen M.J."/>
        </authorList>
    </citation>
    <scope>NUCLEOTIDE SEQUENCE</scope>
    <source>
        <strain evidence="5">ChiSjej5B23-6657</strain>
    </source>
</reference>
<evidence type="ECO:0000256" key="1">
    <source>
        <dbReference type="ARBA" id="ARBA00023015"/>
    </source>
</evidence>
<protein>
    <submittedName>
        <fullName evidence="5">Helix-turn-helix transcriptional regulator</fullName>
    </submittedName>
</protein>
<dbReference type="Proteomes" id="UP000823912">
    <property type="component" value="Unassembled WGS sequence"/>
</dbReference>